<protein>
    <recommendedName>
        <fullName evidence="10">Plexin domain-containing protein 2</fullName>
    </recommendedName>
</protein>
<keyword evidence="2 6" id="KW-0812">Transmembrane</keyword>
<reference evidence="8 9" key="1">
    <citation type="submission" date="2024-10" db="EMBL/GenBank/DDBJ databases">
        <authorList>
            <person name="Kim D."/>
        </authorList>
    </citation>
    <scope>NUCLEOTIDE SEQUENCE [LARGE SCALE GENOMIC DNA]</scope>
    <source>
        <strain evidence="8">BH-2024</strain>
    </source>
</reference>
<feature type="chain" id="PRO_5044749043" description="Plexin domain-containing protein 2" evidence="7">
    <location>
        <begin position="35"/>
        <end position="548"/>
    </location>
</feature>
<proteinExistence type="predicted"/>
<name>A0ABD2L0L3_9BILA</name>
<feature type="region of interest" description="Disordered" evidence="5">
    <location>
        <begin position="88"/>
        <end position="107"/>
    </location>
</feature>
<evidence type="ECO:0000256" key="6">
    <source>
        <dbReference type="SAM" id="Phobius"/>
    </source>
</evidence>
<evidence type="ECO:0000256" key="2">
    <source>
        <dbReference type="ARBA" id="ARBA00022692"/>
    </source>
</evidence>
<evidence type="ECO:0000313" key="9">
    <source>
        <dbReference type="Proteomes" id="UP001620626"/>
    </source>
</evidence>
<evidence type="ECO:0000256" key="7">
    <source>
        <dbReference type="SAM" id="SignalP"/>
    </source>
</evidence>
<dbReference type="EMBL" id="JBICBT010000590">
    <property type="protein sequence ID" value="KAL3108626.1"/>
    <property type="molecule type" value="Genomic_DNA"/>
</dbReference>
<dbReference type="AlphaFoldDB" id="A0ABD2L0L3"/>
<dbReference type="PANTHER" id="PTHR13055:SF12">
    <property type="entry name" value="LD40707P"/>
    <property type="match status" value="1"/>
</dbReference>
<dbReference type="Proteomes" id="UP001620626">
    <property type="component" value="Unassembled WGS sequence"/>
</dbReference>
<keyword evidence="4 6" id="KW-1133">Transmembrane helix</keyword>
<feature type="compositionally biased region" description="Low complexity" evidence="5">
    <location>
        <begin position="441"/>
        <end position="478"/>
    </location>
</feature>
<comment type="caution">
    <text evidence="8">The sequence shown here is derived from an EMBL/GenBank/DDBJ whole genome shotgun (WGS) entry which is preliminary data.</text>
</comment>
<evidence type="ECO:0000256" key="3">
    <source>
        <dbReference type="ARBA" id="ARBA00022729"/>
    </source>
</evidence>
<evidence type="ECO:0008006" key="10">
    <source>
        <dbReference type="Google" id="ProtNLM"/>
    </source>
</evidence>
<keyword evidence="9" id="KW-1185">Reference proteome</keyword>
<dbReference type="InterPro" id="IPR031152">
    <property type="entry name" value="PLXDC"/>
</dbReference>
<accession>A0ABD2L0L3</accession>
<evidence type="ECO:0000256" key="1">
    <source>
        <dbReference type="ARBA" id="ARBA00004479"/>
    </source>
</evidence>
<dbReference type="PANTHER" id="PTHR13055">
    <property type="entry name" value="TUMOR ENDOTHELIAL MARKER 7 RELATED"/>
    <property type="match status" value="1"/>
</dbReference>
<evidence type="ECO:0000256" key="4">
    <source>
        <dbReference type="ARBA" id="ARBA00022989"/>
    </source>
</evidence>
<sequence>MLSSASSSPPLSPFSFSLLLLLLLPFLSVPSVVAFSSYSEMTADSADQRHEFVPLSVSGRTKRQTAAAAAGMATDDLLDMSESTFPPEYEVEDDNKEDKTMPEGSATTSEHTYYNMTTINHNQTVFDATYVDVAKWISDGGAEGNTNHEHLDEAYRKAAGVRLKFEFPFYGHRLANLTIATGGFLYVGDQTHSWLAATQYIAPLMANFDTMADNSSIQYGDDGKRMVVEWRGVTLRDNREAGPFSFQVHLWRNGNITFVYKQVPVPVTNISDAQHPCKLGISDAYLFNHKVSTLSQAVPQNKRVIHEYHRITINPEQIRSNTVVMLKALPTCLEATSCEQCIAMQLKAFKCSWCNPKDSGKGPWKEGGTAAGESGRQSEKPFCSDQLGLNRRRQEWIEGNCQMHEENQYCKAEEPIANSSASSPTTDTSAAGTSHLGAAVAPPKAAVASDSGALPTGTPTTTETPPSTTASSTTTKATANEKRIAEEGSGGGLAFVTMFMLLGISVSVWLLYAYFNPHTRSGQLLIKYRPSKWQIPSSHVRYSASVHM</sequence>
<feature type="region of interest" description="Disordered" evidence="5">
    <location>
        <begin position="360"/>
        <end position="386"/>
    </location>
</feature>
<keyword evidence="3 7" id="KW-0732">Signal</keyword>
<organism evidence="8 9">
    <name type="scientific">Heterodera trifolii</name>
    <dbReference type="NCBI Taxonomy" id="157864"/>
    <lineage>
        <taxon>Eukaryota</taxon>
        <taxon>Metazoa</taxon>
        <taxon>Ecdysozoa</taxon>
        <taxon>Nematoda</taxon>
        <taxon>Chromadorea</taxon>
        <taxon>Rhabditida</taxon>
        <taxon>Tylenchina</taxon>
        <taxon>Tylenchomorpha</taxon>
        <taxon>Tylenchoidea</taxon>
        <taxon>Heteroderidae</taxon>
        <taxon>Heteroderinae</taxon>
        <taxon>Heterodera</taxon>
    </lineage>
</organism>
<comment type="subcellular location">
    <subcellularLocation>
        <location evidence="1">Membrane</location>
        <topology evidence="1">Single-pass type I membrane protein</topology>
    </subcellularLocation>
</comment>
<evidence type="ECO:0000256" key="5">
    <source>
        <dbReference type="SAM" id="MobiDB-lite"/>
    </source>
</evidence>
<feature type="region of interest" description="Disordered" evidence="5">
    <location>
        <begin position="441"/>
        <end position="484"/>
    </location>
</feature>
<gene>
    <name evidence="8" type="ORF">niasHT_015548</name>
</gene>
<feature type="transmembrane region" description="Helical" evidence="6">
    <location>
        <begin position="492"/>
        <end position="515"/>
    </location>
</feature>
<dbReference type="GO" id="GO:0016020">
    <property type="term" value="C:membrane"/>
    <property type="evidence" value="ECO:0007669"/>
    <property type="project" value="UniProtKB-SubCell"/>
</dbReference>
<evidence type="ECO:0000313" key="8">
    <source>
        <dbReference type="EMBL" id="KAL3108626.1"/>
    </source>
</evidence>
<feature type="signal peptide" evidence="7">
    <location>
        <begin position="1"/>
        <end position="34"/>
    </location>
</feature>
<keyword evidence="6" id="KW-0472">Membrane</keyword>